<dbReference type="InterPro" id="IPR011047">
    <property type="entry name" value="Quinoprotein_ADH-like_sf"/>
</dbReference>
<evidence type="ECO:0000313" key="5">
    <source>
        <dbReference type="WBParaSite" id="MhA1_Contig147.frz3.gene72"/>
    </source>
</evidence>
<dbReference type="InterPro" id="IPR018391">
    <property type="entry name" value="PQQ_b-propeller_rpt"/>
</dbReference>
<dbReference type="PANTHER" id="PTHR44394">
    <property type="entry name" value="BETA-ALANINE-ACTIVATING ENZYME"/>
    <property type="match status" value="1"/>
</dbReference>
<keyword evidence="1" id="KW-0472">Membrane</keyword>
<dbReference type="OMA" id="WRIMEEP"/>
<proteinExistence type="predicted"/>
<dbReference type="Gene3D" id="2.130.10.10">
    <property type="entry name" value="YVTN repeat-like/Quinoprotein amine dehydrogenase"/>
    <property type="match status" value="1"/>
</dbReference>
<dbReference type="Pfam" id="PF13360">
    <property type="entry name" value="PQQ_2"/>
    <property type="match status" value="1"/>
</dbReference>
<keyword evidence="1" id="KW-1133">Transmembrane helix</keyword>
<dbReference type="InterPro" id="IPR015943">
    <property type="entry name" value="WD40/YVTN_repeat-like_dom_sf"/>
</dbReference>
<feature type="domain" description="AMP-dependent synthetase/ligase" evidence="2">
    <location>
        <begin position="138"/>
        <end position="342"/>
    </location>
</feature>
<reference evidence="5" key="1">
    <citation type="submission" date="2016-11" db="UniProtKB">
        <authorList>
            <consortium name="WormBaseParasite"/>
        </authorList>
    </citation>
    <scope>IDENTIFICATION</scope>
</reference>
<dbReference type="AlphaFoldDB" id="A0A1I8B5R8"/>
<keyword evidence="4" id="KW-1185">Reference proteome</keyword>
<feature type="domain" description="Pyrrolo-quinoline quinone repeat" evidence="3">
    <location>
        <begin position="643"/>
        <end position="813"/>
    </location>
</feature>
<accession>A0A1I8B5R8</accession>
<protein>
    <submittedName>
        <fullName evidence="5">AMP-binding domain-containing protein</fullName>
    </submittedName>
</protein>
<dbReference type="SUPFAM" id="SSF56801">
    <property type="entry name" value="Acetyl-CoA synthetase-like"/>
    <property type="match status" value="1"/>
</dbReference>
<dbReference type="InterPro" id="IPR000873">
    <property type="entry name" value="AMP-dep_synth/lig_dom"/>
</dbReference>
<name>A0A1I8B5R8_MELHA</name>
<keyword evidence="1" id="KW-0812">Transmembrane</keyword>
<dbReference type="WBParaSite" id="MhA1_Contig147.frz3.gene72">
    <property type="protein sequence ID" value="MhA1_Contig147.frz3.gene72"/>
    <property type="gene ID" value="MhA1_Contig147.frz3.gene72"/>
</dbReference>
<evidence type="ECO:0000313" key="4">
    <source>
        <dbReference type="Proteomes" id="UP000095281"/>
    </source>
</evidence>
<evidence type="ECO:0000256" key="1">
    <source>
        <dbReference type="SAM" id="Phobius"/>
    </source>
</evidence>
<dbReference type="Pfam" id="PF00501">
    <property type="entry name" value="AMP-binding"/>
    <property type="match status" value="1"/>
</dbReference>
<dbReference type="GO" id="GO:0043041">
    <property type="term" value="P:amino acid activation for nonribosomal peptide biosynthetic process"/>
    <property type="evidence" value="ECO:0007669"/>
    <property type="project" value="TreeGrafter"/>
</dbReference>
<organism evidence="4 5">
    <name type="scientific">Meloidogyne hapla</name>
    <name type="common">Root-knot nematode worm</name>
    <dbReference type="NCBI Taxonomy" id="6305"/>
    <lineage>
        <taxon>Eukaryota</taxon>
        <taxon>Metazoa</taxon>
        <taxon>Ecdysozoa</taxon>
        <taxon>Nematoda</taxon>
        <taxon>Chromadorea</taxon>
        <taxon>Rhabditida</taxon>
        <taxon>Tylenchina</taxon>
        <taxon>Tylenchomorpha</taxon>
        <taxon>Tylenchoidea</taxon>
        <taxon>Meloidogynidae</taxon>
        <taxon>Meloidogyninae</taxon>
        <taxon>Meloidogyne</taxon>
    </lineage>
</organism>
<dbReference type="SMART" id="SM00564">
    <property type="entry name" value="PQQ"/>
    <property type="match status" value="2"/>
</dbReference>
<feature type="transmembrane region" description="Helical" evidence="1">
    <location>
        <begin position="58"/>
        <end position="77"/>
    </location>
</feature>
<sequence length="961" mass="109333">MPNKNKKYYLDNIPDTFQCTEIYLNSSKDDLIAKTFSFSNLMDIAQTILNLLKVKNKIIGVVIEKSALLVGVLIGIIKSNNSFIIFEQISPEFTQLQIKRFNITKLIYHANLFKQFSKIFPNSRQLGENLYFYDEGMEEKTNEKNENNFEDEVIAYAIQTSGSTGESKIVHVPYSSIMPNIDDFIQRFSLTKNSSILFSTSLGFDPSMVELFISLSIGSQLIIPPKEIIGGISELILRRQKINFVQTTPALLQCLSQNCLNLIFGPTSSIDFLLIGGENFPLNFISRYLNYSTKTRIFNIYGITEVSCWASCFEFTFENFRQFSNDSIPIGNPLLETNLKINKEGLLLIYGRKCFVNFLRDKEEPTNTGDIAFIKTINNSEEICVKSRYKPQSQLPSIEQETIILNLFPQIIFAKLLFSGACKFLFLKYLDGISTISTQQILNKLPKRLWPTRIFWNFPNFLTSNGKIDETKLLEYTKTNYYNKFTSLLDFLSKNYNIPLTLSSTNLSSSLRYFGIGSLEAVEICFFLENSSSKFKDFGDKMQFILDENTTLENFLKVFENSENKIQKEFVENGKEKCLELLKLSEINKTFMSKECWNVDLGKCIDGTPVYSDGVVYAASHLGVFKGISLTSGSTIFNYLAENDRFEAGCAVNQHYIAIGGFSGNLLVFEKNSNRPLRKIKCFGEIRMTPIFDEEFNIIWGDYFGIIWNLNIQTGSVKQLFNCNNEHFGALRTSPLLFDNLLIFGTLNGILFAIDKISGQLYWKKQLDSPLFAQPITFLDDCSFCIALSVKGGLYCFRITNGELISQINLNNALTNNKNIPTFFDSPTALPSPNINYFLISAGKAHLFLIKYNKHNNTFILIKQIILPNTTTSIVRRPLALNGDVYVLNSNETLISNKQQSFAHLIIDLNNAETFGHPLILPKNKKEGEAEIKTLNILIGTRKNLLHCFVFNYQTGDKKII</sequence>
<dbReference type="SUPFAM" id="SSF50998">
    <property type="entry name" value="Quinoprotein alcohol dehydrogenase-like"/>
    <property type="match status" value="1"/>
</dbReference>
<dbReference type="InterPro" id="IPR042099">
    <property type="entry name" value="ANL_N_sf"/>
</dbReference>
<evidence type="ECO:0000259" key="2">
    <source>
        <dbReference type="Pfam" id="PF00501"/>
    </source>
</evidence>
<dbReference type="PANTHER" id="PTHR44394:SF1">
    <property type="entry name" value="BETA-ALANINE-ACTIVATING ENZYME"/>
    <property type="match status" value="1"/>
</dbReference>
<dbReference type="InterPro" id="IPR052091">
    <property type="entry name" value="Beta-ala_Activ/Resist"/>
</dbReference>
<dbReference type="Proteomes" id="UP000095281">
    <property type="component" value="Unplaced"/>
</dbReference>
<dbReference type="Gene3D" id="3.40.50.12780">
    <property type="entry name" value="N-terminal domain of ligase-like"/>
    <property type="match status" value="1"/>
</dbReference>
<evidence type="ECO:0000259" key="3">
    <source>
        <dbReference type="Pfam" id="PF13360"/>
    </source>
</evidence>
<dbReference type="InterPro" id="IPR002372">
    <property type="entry name" value="PQQ_rpt_dom"/>
</dbReference>